<evidence type="ECO:0000256" key="8">
    <source>
        <dbReference type="ARBA" id="ARBA00049348"/>
    </source>
</evidence>
<dbReference type="InterPro" id="IPR036217">
    <property type="entry name" value="MethylDNA_cys_MeTrfase_DNAb"/>
</dbReference>
<keyword evidence="4" id="KW-0489">Methyltransferase</keyword>
<proteinExistence type="inferred from homology"/>
<dbReference type="GO" id="GO:0032259">
    <property type="term" value="P:methylation"/>
    <property type="evidence" value="ECO:0007669"/>
    <property type="project" value="UniProtKB-KW"/>
</dbReference>
<accession>A0A9D2H6I7</accession>
<evidence type="ECO:0000256" key="1">
    <source>
        <dbReference type="ARBA" id="ARBA00001286"/>
    </source>
</evidence>
<dbReference type="AlphaFoldDB" id="A0A9D2H6I7"/>
<feature type="domain" description="Methylated-DNA-[protein]-cysteine S-methyltransferase DNA binding" evidence="9">
    <location>
        <begin position="106"/>
        <end position="185"/>
    </location>
</feature>
<keyword evidence="5" id="KW-0808">Transferase</keyword>
<dbReference type="CDD" id="cd06445">
    <property type="entry name" value="ATase"/>
    <property type="match status" value="1"/>
</dbReference>
<reference evidence="10" key="1">
    <citation type="journal article" date="2021" name="PeerJ">
        <title>Extensive microbial diversity within the chicken gut microbiome revealed by metagenomics and culture.</title>
        <authorList>
            <person name="Gilroy R."/>
            <person name="Ravi A."/>
            <person name="Getino M."/>
            <person name="Pursley I."/>
            <person name="Horton D.L."/>
            <person name="Alikhan N.F."/>
            <person name="Baker D."/>
            <person name="Gharbi K."/>
            <person name="Hall N."/>
            <person name="Watson M."/>
            <person name="Adriaenssens E.M."/>
            <person name="Foster-Nyarko E."/>
            <person name="Jarju S."/>
            <person name="Secka A."/>
            <person name="Antonio M."/>
            <person name="Oren A."/>
            <person name="Chaudhuri R.R."/>
            <person name="La Ragione R."/>
            <person name="Hildebrand F."/>
            <person name="Pallen M.J."/>
        </authorList>
    </citation>
    <scope>NUCLEOTIDE SEQUENCE</scope>
    <source>
        <strain evidence="10">ChiHjej8B7-3636</strain>
    </source>
</reference>
<evidence type="ECO:0000313" key="10">
    <source>
        <dbReference type="EMBL" id="HJA04235.1"/>
    </source>
</evidence>
<evidence type="ECO:0000313" key="11">
    <source>
        <dbReference type="Proteomes" id="UP000824220"/>
    </source>
</evidence>
<dbReference type="EC" id="2.1.1.63" evidence="3"/>
<comment type="caution">
    <text evidence="10">The sequence shown here is derived from an EMBL/GenBank/DDBJ whole genome shotgun (WGS) entry which is preliminary data.</text>
</comment>
<dbReference type="SUPFAM" id="SSF46767">
    <property type="entry name" value="Methylated DNA-protein cysteine methyltransferase, C-terminal domain"/>
    <property type="match status" value="1"/>
</dbReference>
<evidence type="ECO:0000256" key="2">
    <source>
        <dbReference type="ARBA" id="ARBA00008711"/>
    </source>
</evidence>
<comment type="catalytic activity">
    <reaction evidence="1">
        <text>a 4-O-methyl-thymidine in DNA + L-cysteinyl-[protein] = a thymidine in DNA + S-methyl-L-cysteinyl-[protein]</text>
        <dbReference type="Rhea" id="RHEA:53428"/>
        <dbReference type="Rhea" id="RHEA-COMP:10131"/>
        <dbReference type="Rhea" id="RHEA-COMP:10132"/>
        <dbReference type="Rhea" id="RHEA-COMP:13555"/>
        <dbReference type="Rhea" id="RHEA-COMP:13556"/>
        <dbReference type="ChEBI" id="CHEBI:29950"/>
        <dbReference type="ChEBI" id="CHEBI:82612"/>
        <dbReference type="ChEBI" id="CHEBI:137386"/>
        <dbReference type="ChEBI" id="CHEBI:137387"/>
        <dbReference type="EC" id="2.1.1.63"/>
    </reaction>
</comment>
<evidence type="ECO:0000256" key="4">
    <source>
        <dbReference type="ARBA" id="ARBA00022603"/>
    </source>
</evidence>
<dbReference type="InterPro" id="IPR014048">
    <property type="entry name" value="MethylDNA_cys_MeTrfase_DNA-bd"/>
</dbReference>
<dbReference type="EMBL" id="DXAM01000072">
    <property type="protein sequence ID" value="HJA04235.1"/>
    <property type="molecule type" value="Genomic_DNA"/>
</dbReference>
<sequence length="188" mass="20091">MSQLTRESGPHSHPTWDTVREEYRYSVTATPIGAAVAVFSSADAVLALGTAEDPLWVVESVAHELRGSLRATSDDVAGLGSQLGEYFAGDRRAFDVEIDWALSEGFARDALQCVTEIPYGETASYGEVAEMAGRPRAHRAVGTACRFTPLTLVVPVHRVILASGALGGFAGNEEVKRFLLDLEGAAVR</sequence>
<keyword evidence="6" id="KW-0227">DNA damage</keyword>
<dbReference type="NCBIfam" id="TIGR00589">
    <property type="entry name" value="ogt"/>
    <property type="match status" value="1"/>
</dbReference>
<protein>
    <recommendedName>
        <fullName evidence="3">methylated-DNA--[protein]-cysteine S-methyltransferase</fullName>
        <ecNumber evidence="3">2.1.1.63</ecNumber>
    </recommendedName>
</protein>
<dbReference type="Proteomes" id="UP000824220">
    <property type="component" value="Unassembled WGS sequence"/>
</dbReference>
<dbReference type="Gene3D" id="1.10.10.10">
    <property type="entry name" value="Winged helix-like DNA-binding domain superfamily/Winged helix DNA-binding domain"/>
    <property type="match status" value="1"/>
</dbReference>
<reference evidence="10" key="2">
    <citation type="submission" date="2021-04" db="EMBL/GenBank/DDBJ databases">
        <authorList>
            <person name="Gilroy R."/>
        </authorList>
    </citation>
    <scope>NUCLEOTIDE SEQUENCE</scope>
    <source>
        <strain evidence="10">ChiHjej8B7-3636</strain>
    </source>
</reference>
<dbReference type="PANTHER" id="PTHR10815:SF13">
    <property type="entry name" value="METHYLATED-DNA--PROTEIN-CYSTEINE METHYLTRANSFERASE"/>
    <property type="match status" value="1"/>
</dbReference>
<dbReference type="PANTHER" id="PTHR10815">
    <property type="entry name" value="METHYLATED-DNA--PROTEIN-CYSTEINE METHYLTRANSFERASE"/>
    <property type="match status" value="1"/>
</dbReference>
<dbReference type="GO" id="GO:0003908">
    <property type="term" value="F:methylated-DNA-[protein]-cysteine S-methyltransferase activity"/>
    <property type="evidence" value="ECO:0007669"/>
    <property type="project" value="UniProtKB-EC"/>
</dbReference>
<dbReference type="InterPro" id="IPR036388">
    <property type="entry name" value="WH-like_DNA-bd_sf"/>
</dbReference>
<evidence type="ECO:0000256" key="6">
    <source>
        <dbReference type="ARBA" id="ARBA00022763"/>
    </source>
</evidence>
<dbReference type="InterPro" id="IPR036631">
    <property type="entry name" value="MGMT_N_sf"/>
</dbReference>
<comment type="catalytic activity">
    <reaction evidence="8">
        <text>a 6-O-methyl-2'-deoxyguanosine in DNA + L-cysteinyl-[protein] = S-methyl-L-cysteinyl-[protein] + a 2'-deoxyguanosine in DNA</text>
        <dbReference type="Rhea" id="RHEA:24000"/>
        <dbReference type="Rhea" id="RHEA-COMP:10131"/>
        <dbReference type="Rhea" id="RHEA-COMP:10132"/>
        <dbReference type="Rhea" id="RHEA-COMP:11367"/>
        <dbReference type="Rhea" id="RHEA-COMP:11368"/>
        <dbReference type="ChEBI" id="CHEBI:29950"/>
        <dbReference type="ChEBI" id="CHEBI:82612"/>
        <dbReference type="ChEBI" id="CHEBI:85445"/>
        <dbReference type="ChEBI" id="CHEBI:85448"/>
        <dbReference type="EC" id="2.1.1.63"/>
    </reaction>
</comment>
<gene>
    <name evidence="10" type="ORF">H9800_05185</name>
</gene>
<evidence type="ECO:0000256" key="7">
    <source>
        <dbReference type="ARBA" id="ARBA00023204"/>
    </source>
</evidence>
<evidence type="ECO:0000256" key="3">
    <source>
        <dbReference type="ARBA" id="ARBA00011918"/>
    </source>
</evidence>
<comment type="similarity">
    <text evidence="2">Belongs to the MGMT family.</text>
</comment>
<dbReference type="Pfam" id="PF01035">
    <property type="entry name" value="DNA_binding_1"/>
    <property type="match status" value="1"/>
</dbReference>
<name>A0A9D2H6I7_9MICO</name>
<evidence type="ECO:0000256" key="5">
    <source>
        <dbReference type="ARBA" id="ARBA00022679"/>
    </source>
</evidence>
<organism evidence="10 11">
    <name type="scientific">Candidatus Microbacterium stercoravium</name>
    <dbReference type="NCBI Taxonomy" id="2838697"/>
    <lineage>
        <taxon>Bacteria</taxon>
        <taxon>Bacillati</taxon>
        <taxon>Actinomycetota</taxon>
        <taxon>Actinomycetes</taxon>
        <taxon>Micrococcales</taxon>
        <taxon>Microbacteriaceae</taxon>
        <taxon>Microbacterium</taxon>
    </lineage>
</organism>
<keyword evidence="7" id="KW-0234">DNA repair</keyword>
<dbReference type="GO" id="GO:0006281">
    <property type="term" value="P:DNA repair"/>
    <property type="evidence" value="ECO:0007669"/>
    <property type="project" value="UniProtKB-KW"/>
</dbReference>
<dbReference type="SUPFAM" id="SSF53155">
    <property type="entry name" value="Methylated DNA-protein cysteine methyltransferase domain"/>
    <property type="match status" value="1"/>
</dbReference>
<evidence type="ECO:0000259" key="9">
    <source>
        <dbReference type="Pfam" id="PF01035"/>
    </source>
</evidence>
<dbReference type="FunFam" id="1.10.10.10:FF:000214">
    <property type="entry name" value="Methylated-DNA--protein-cysteine methyltransferase"/>
    <property type="match status" value="1"/>
</dbReference>